<comment type="caution">
    <text evidence="2">The sequence shown here is derived from an EMBL/GenBank/DDBJ whole genome shotgun (WGS) entry which is preliminary data.</text>
</comment>
<protein>
    <submittedName>
        <fullName evidence="2">DUF6241 domain-containing protein</fullName>
    </submittedName>
</protein>
<keyword evidence="3" id="KW-1185">Reference proteome</keyword>
<sequence>MIKKKRWFILLFTIVTVTILISSVVYFFNGFSSSSSYSIDEELEGDELDRAKELKRFLEANPPGRPNAVHKINPKLETGLVFDDLEKLNKSNLVRVMHEMTHQKISADKKYGAILMSHENIREVRAYLELARKKNKLNLNDYTKLGKIIEQWEQADFSNIDKDQDYMLDGMGAKIGYSNGLATPEEEELFILNNFGEKYVYTINLKPMEKAEN</sequence>
<evidence type="ECO:0000256" key="1">
    <source>
        <dbReference type="SAM" id="Phobius"/>
    </source>
</evidence>
<dbReference type="Proteomes" id="UP001206821">
    <property type="component" value="Unassembled WGS sequence"/>
</dbReference>
<evidence type="ECO:0000313" key="2">
    <source>
        <dbReference type="EMBL" id="MCT4796158.1"/>
    </source>
</evidence>
<evidence type="ECO:0000313" key="3">
    <source>
        <dbReference type="Proteomes" id="UP001206821"/>
    </source>
</evidence>
<dbReference type="InterPro" id="IPR046208">
    <property type="entry name" value="DUF6241"/>
</dbReference>
<proteinExistence type="predicted"/>
<feature type="transmembrane region" description="Helical" evidence="1">
    <location>
        <begin position="7"/>
        <end position="28"/>
    </location>
</feature>
<dbReference type="Pfam" id="PF19754">
    <property type="entry name" value="DUF6241"/>
    <property type="match status" value="1"/>
</dbReference>
<keyword evidence="1" id="KW-0472">Membrane</keyword>
<gene>
    <name evidence="2" type="ORF">NQG31_11420</name>
</gene>
<dbReference type="RefSeq" id="WP_260577666.1">
    <property type="nucleotide sequence ID" value="NZ_JANIEK010000051.1"/>
</dbReference>
<dbReference type="EMBL" id="JANIEK010000051">
    <property type="protein sequence ID" value="MCT4796158.1"/>
    <property type="molecule type" value="Genomic_DNA"/>
</dbReference>
<organism evidence="2 3">
    <name type="scientific">Exiguobacterium alkaliphilum</name>
    <dbReference type="NCBI Taxonomy" id="1428684"/>
    <lineage>
        <taxon>Bacteria</taxon>
        <taxon>Bacillati</taxon>
        <taxon>Bacillota</taxon>
        <taxon>Bacilli</taxon>
        <taxon>Bacillales</taxon>
        <taxon>Bacillales Family XII. Incertae Sedis</taxon>
        <taxon>Exiguobacterium</taxon>
    </lineage>
</organism>
<accession>A0ABT2KZ06</accession>
<name>A0ABT2KZ06_9BACL</name>
<reference evidence="2 3" key="1">
    <citation type="submission" date="2022-07" db="EMBL/GenBank/DDBJ databases">
        <title>Genomic and pangenome structural analysis of the polyextremophile Exiguobacterium.</title>
        <authorList>
            <person name="Shen L."/>
        </authorList>
    </citation>
    <scope>NUCLEOTIDE SEQUENCE [LARGE SCALE GENOMIC DNA]</scope>
    <source>
        <strain evidence="2 3">12_1</strain>
    </source>
</reference>
<keyword evidence="1" id="KW-1133">Transmembrane helix</keyword>
<keyword evidence="1" id="KW-0812">Transmembrane</keyword>